<evidence type="ECO:0000313" key="3">
    <source>
        <dbReference type="Proteomes" id="UP000724874"/>
    </source>
</evidence>
<feature type="compositionally biased region" description="Basic residues" evidence="1">
    <location>
        <begin position="383"/>
        <end position="393"/>
    </location>
</feature>
<evidence type="ECO:0000313" key="2">
    <source>
        <dbReference type="EMBL" id="KAF8901332.1"/>
    </source>
</evidence>
<feature type="compositionally biased region" description="Polar residues" evidence="1">
    <location>
        <begin position="320"/>
        <end position="338"/>
    </location>
</feature>
<organism evidence="2 3">
    <name type="scientific">Gymnopilus junonius</name>
    <name type="common">Spectacular rustgill mushroom</name>
    <name type="synonym">Gymnopilus spectabilis subsp. junonius</name>
    <dbReference type="NCBI Taxonomy" id="109634"/>
    <lineage>
        <taxon>Eukaryota</taxon>
        <taxon>Fungi</taxon>
        <taxon>Dikarya</taxon>
        <taxon>Basidiomycota</taxon>
        <taxon>Agaricomycotina</taxon>
        <taxon>Agaricomycetes</taxon>
        <taxon>Agaricomycetidae</taxon>
        <taxon>Agaricales</taxon>
        <taxon>Agaricineae</taxon>
        <taxon>Hymenogastraceae</taxon>
        <taxon>Gymnopilus</taxon>
    </lineage>
</organism>
<reference evidence="2" key="1">
    <citation type="submission" date="2020-11" db="EMBL/GenBank/DDBJ databases">
        <authorList>
            <consortium name="DOE Joint Genome Institute"/>
            <person name="Ahrendt S."/>
            <person name="Riley R."/>
            <person name="Andreopoulos W."/>
            <person name="LaButti K."/>
            <person name="Pangilinan J."/>
            <person name="Ruiz-duenas F.J."/>
            <person name="Barrasa J.M."/>
            <person name="Sanchez-Garcia M."/>
            <person name="Camarero S."/>
            <person name="Miyauchi S."/>
            <person name="Serrano A."/>
            <person name="Linde D."/>
            <person name="Babiker R."/>
            <person name="Drula E."/>
            <person name="Ayuso-Fernandez I."/>
            <person name="Pacheco R."/>
            <person name="Padilla G."/>
            <person name="Ferreira P."/>
            <person name="Barriuso J."/>
            <person name="Kellner H."/>
            <person name="Castanera R."/>
            <person name="Alfaro M."/>
            <person name="Ramirez L."/>
            <person name="Pisabarro A.G."/>
            <person name="Kuo A."/>
            <person name="Tritt A."/>
            <person name="Lipzen A."/>
            <person name="He G."/>
            <person name="Yan M."/>
            <person name="Ng V."/>
            <person name="Cullen D."/>
            <person name="Martin F."/>
            <person name="Rosso M.-N."/>
            <person name="Henrissat B."/>
            <person name="Hibbett D."/>
            <person name="Martinez A.T."/>
            <person name="Grigoriev I.V."/>
        </authorList>
    </citation>
    <scope>NUCLEOTIDE SEQUENCE</scope>
    <source>
        <strain evidence="2">AH 44721</strain>
    </source>
</reference>
<proteinExistence type="predicted"/>
<evidence type="ECO:0000256" key="1">
    <source>
        <dbReference type="SAM" id="MobiDB-lite"/>
    </source>
</evidence>
<feature type="compositionally biased region" description="Polar residues" evidence="1">
    <location>
        <begin position="194"/>
        <end position="204"/>
    </location>
</feature>
<gene>
    <name evidence="2" type="ORF">CPB84DRAFT_1747085</name>
</gene>
<feature type="region of interest" description="Disordered" evidence="1">
    <location>
        <begin position="295"/>
        <end position="395"/>
    </location>
</feature>
<protein>
    <submittedName>
        <fullName evidence="2">Uncharacterized protein</fullName>
    </submittedName>
</protein>
<keyword evidence="3" id="KW-1185">Reference proteome</keyword>
<dbReference type="AlphaFoldDB" id="A0A9P5NQ31"/>
<feature type="compositionally biased region" description="Basic and acidic residues" evidence="1">
    <location>
        <begin position="240"/>
        <end position="250"/>
    </location>
</feature>
<comment type="caution">
    <text evidence="2">The sequence shown here is derived from an EMBL/GenBank/DDBJ whole genome shotgun (WGS) entry which is preliminary data.</text>
</comment>
<name>A0A9P5NQ31_GYMJU</name>
<dbReference type="Proteomes" id="UP000724874">
    <property type="component" value="Unassembled WGS sequence"/>
</dbReference>
<sequence>MEEMNYSYELDNFEELRILLNSDYNSLNDLSSRSPYLPEIRSLPSCSQSSPLDYTSGPNTINYSWASSSTPSMSATQEGSDLFETYIQNTANGQTYVDNSWEYSMNQFLNNVSFYEQLSSSTEPTATAATVPAAPSLASFSTSLPDTSFTHSLPSTSFNHSLPATSFDSSLPYITQTSPNAGLYHQPSSSSSSTRLPASAQTQEECYAPIPSSSHGGKDASGGITSRRKARLSSKSACSSEKRRRPDTEKSTFPATYSTNQIFDALPTQPRLAEASMPPFSFLDDSVKSCSHNTNVVPEAKSKPSSSTHTFATDAKTTAPRVSSSSASKTLSGHSPVSVNEWKADGNRYAPSASSSMGGRDTNDGVSARRKARRVENNPLSKKQCKPPQKRTRQPALPITSGYAMTRTPNGKRFKLLCLHPDCQCSASFEGVDKLEAHVKSCHGVRGGKNKSDLVSCDWNNQRISVKQQQHLRTILQSLNITFQCTKCTVKDSRLDGIRRHCKDDHSDDEEHAVWDEVYMRL</sequence>
<feature type="region of interest" description="Disordered" evidence="1">
    <location>
        <begin position="178"/>
        <end position="256"/>
    </location>
</feature>
<accession>A0A9P5NQ31</accession>
<dbReference type="EMBL" id="JADNYJ010000042">
    <property type="protein sequence ID" value="KAF8901332.1"/>
    <property type="molecule type" value="Genomic_DNA"/>
</dbReference>